<evidence type="ECO:0000256" key="1">
    <source>
        <dbReference type="SAM" id="MobiDB-lite"/>
    </source>
</evidence>
<accession>A0A4Z2HW73</accession>
<proteinExistence type="predicted"/>
<evidence type="ECO:0000313" key="2">
    <source>
        <dbReference type="EMBL" id="TNN70089.1"/>
    </source>
</evidence>
<dbReference type="Proteomes" id="UP000314294">
    <property type="component" value="Unassembled WGS sequence"/>
</dbReference>
<protein>
    <submittedName>
        <fullName evidence="2">Uncharacterized protein</fullName>
    </submittedName>
</protein>
<keyword evidence="3" id="KW-1185">Reference proteome</keyword>
<gene>
    <name evidence="2" type="ORF">EYF80_019765</name>
</gene>
<organism evidence="2 3">
    <name type="scientific">Liparis tanakae</name>
    <name type="common">Tanaka's snailfish</name>
    <dbReference type="NCBI Taxonomy" id="230148"/>
    <lineage>
        <taxon>Eukaryota</taxon>
        <taxon>Metazoa</taxon>
        <taxon>Chordata</taxon>
        <taxon>Craniata</taxon>
        <taxon>Vertebrata</taxon>
        <taxon>Euteleostomi</taxon>
        <taxon>Actinopterygii</taxon>
        <taxon>Neopterygii</taxon>
        <taxon>Teleostei</taxon>
        <taxon>Neoteleostei</taxon>
        <taxon>Acanthomorphata</taxon>
        <taxon>Eupercaria</taxon>
        <taxon>Perciformes</taxon>
        <taxon>Cottioidei</taxon>
        <taxon>Cottales</taxon>
        <taxon>Liparidae</taxon>
        <taxon>Liparis</taxon>
    </lineage>
</organism>
<name>A0A4Z2HW73_9TELE</name>
<feature type="compositionally biased region" description="Polar residues" evidence="1">
    <location>
        <begin position="48"/>
        <end position="59"/>
    </location>
</feature>
<dbReference type="AlphaFoldDB" id="A0A4Z2HW73"/>
<sequence>MNERVEPGKEEEEEETHRRRQEEERGQRNSWRTQLTATPQRSRLFCISSPNSGRSPVLI</sequence>
<evidence type="ECO:0000313" key="3">
    <source>
        <dbReference type="Proteomes" id="UP000314294"/>
    </source>
</evidence>
<feature type="compositionally biased region" description="Basic and acidic residues" evidence="1">
    <location>
        <begin position="15"/>
        <end position="27"/>
    </location>
</feature>
<dbReference type="EMBL" id="SRLO01000168">
    <property type="protein sequence ID" value="TNN70089.1"/>
    <property type="molecule type" value="Genomic_DNA"/>
</dbReference>
<feature type="region of interest" description="Disordered" evidence="1">
    <location>
        <begin position="1"/>
        <end position="59"/>
    </location>
</feature>
<comment type="caution">
    <text evidence="2">The sequence shown here is derived from an EMBL/GenBank/DDBJ whole genome shotgun (WGS) entry which is preliminary data.</text>
</comment>
<feature type="compositionally biased region" description="Polar residues" evidence="1">
    <location>
        <begin position="28"/>
        <end position="41"/>
    </location>
</feature>
<reference evidence="2 3" key="1">
    <citation type="submission" date="2019-03" db="EMBL/GenBank/DDBJ databases">
        <title>First draft genome of Liparis tanakae, snailfish: a comprehensive survey of snailfish specific genes.</title>
        <authorList>
            <person name="Kim W."/>
            <person name="Song I."/>
            <person name="Jeong J.-H."/>
            <person name="Kim D."/>
            <person name="Kim S."/>
            <person name="Ryu S."/>
            <person name="Song J.Y."/>
            <person name="Lee S.K."/>
        </authorList>
    </citation>
    <scope>NUCLEOTIDE SEQUENCE [LARGE SCALE GENOMIC DNA]</scope>
    <source>
        <tissue evidence="2">Muscle</tissue>
    </source>
</reference>